<comment type="function">
    <text evidence="5">Forms part of the polypeptide exit tunnel.</text>
</comment>
<comment type="function">
    <text evidence="5">One of the primary rRNA binding proteins, this protein initially binds near the 5'-end of the 23S rRNA. It is important during the early stages of 50S assembly. It makes multiple contacts with different domains of the 23S rRNA in the assembled 50S subunit and ribosome.</text>
</comment>
<keyword evidence="3 5" id="KW-0687">Ribonucleoprotein</keyword>
<feature type="compositionally biased region" description="Basic residues" evidence="6">
    <location>
        <begin position="64"/>
        <end position="73"/>
    </location>
</feature>
<accession>A0A7V4CH78</accession>
<dbReference type="PANTHER" id="PTHR10746">
    <property type="entry name" value="50S RIBOSOMAL PROTEIN L4"/>
    <property type="match status" value="1"/>
</dbReference>
<dbReference type="InterPro" id="IPR002136">
    <property type="entry name" value="Ribosomal_uL4"/>
</dbReference>
<evidence type="ECO:0000256" key="2">
    <source>
        <dbReference type="ARBA" id="ARBA00022980"/>
    </source>
</evidence>
<dbReference type="Gene3D" id="3.40.1370.10">
    <property type="match status" value="1"/>
</dbReference>
<evidence type="ECO:0000313" key="7">
    <source>
        <dbReference type="EMBL" id="HGQ54961.1"/>
    </source>
</evidence>
<evidence type="ECO:0000256" key="6">
    <source>
        <dbReference type="SAM" id="MobiDB-lite"/>
    </source>
</evidence>
<organism evidence="7">
    <name type="scientific">candidate division WOR-3 bacterium</name>
    <dbReference type="NCBI Taxonomy" id="2052148"/>
    <lineage>
        <taxon>Bacteria</taxon>
        <taxon>Bacteria division WOR-3</taxon>
    </lineage>
</organism>
<dbReference type="PANTHER" id="PTHR10746:SF6">
    <property type="entry name" value="LARGE RIBOSOMAL SUBUNIT PROTEIN UL4M"/>
    <property type="match status" value="1"/>
</dbReference>
<evidence type="ECO:0000256" key="5">
    <source>
        <dbReference type="HAMAP-Rule" id="MF_01328"/>
    </source>
</evidence>
<comment type="subunit">
    <text evidence="5">Part of the 50S ribosomal subunit.</text>
</comment>
<dbReference type="GO" id="GO:0005840">
    <property type="term" value="C:ribosome"/>
    <property type="evidence" value="ECO:0007669"/>
    <property type="project" value="UniProtKB-KW"/>
</dbReference>
<evidence type="ECO:0000256" key="4">
    <source>
        <dbReference type="ARBA" id="ARBA00035244"/>
    </source>
</evidence>
<comment type="caution">
    <text evidence="7">The sequence shown here is derived from an EMBL/GenBank/DDBJ whole genome shotgun (WGS) entry which is preliminary data.</text>
</comment>
<dbReference type="Pfam" id="PF00573">
    <property type="entry name" value="Ribosomal_L4"/>
    <property type="match status" value="1"/>
</dbReference>
<feature type="region of interest" description="Disordered" evidence="6">
    <location>
        <begin position="52"/>
        <end position="73"/>
    </location>
</feature>
<keyword evidence="5" id="KW-0699">rRNA-binding</keyword>
<gene>
    <name evidence="5" type="primary">rplD</name>
    <name evidence="7" type="ORF">ENU28_00675</name>
</gene>
<protein>
    <recommendedName>
        <fullName evidence="4 5">Large ribosomal subunit protein uL4</fullName>
    </recommendedName>
</protein>
<proteinExistence type="inferred from homology"/>
<evidence type="ECO:0000256" key="3">
    <source>
        <dbReference type="ARBA" id="ARBA00023274"/>
    </source>
</evidence>
<keyword evidence="2 5" id="KW-0689">Ribosomal protein</keyword>
<comment type="similarity">
    <text evidence="1 5">Belongs to the universal ribosomal protein uL4 family.</text>
</comment>
<dbReference type="InterPro" id="IPR023574">
    <property type="entry name" value="Ribosomal_uL4_dom_sf"/>
</dbReference>
<dbReference type="InterPro" id="IPR013005">
    <property type="entry name" value="Ribosomal_uL4-like"/>
</dbReference>
<keyword evidence="5" id="KW-0694">RNA-binding</keyword>
<dbReference type="NCBIfam" id="TIGR03953">
    <property type="entry name" value="rplD_bact"/>
    <property type="match status" value="1"/>
</dbReference>
<name>A0A7V4CH78_UNCW3</name>
<dbReference type="AlphaFoldDB" id="A0A7V4CH78"/>
<dbReference type="EMBL" id="DTBX01000024">
    <property type="protein sequence ID" value="HGQ54961.1"/>
    <property type="molecule type" value="Genomic_DNA"/>
</dbReference>
<dbReference type="GO" id="GO:0003735">
    <property type="term" value="F:structural constituent of ribosome"/>
    <property type="evidence" value="ECO:0007669"/>
    <property type="project" value="InterPro"/>
</dbReference>
<reference evidence="7" key="1">
    <citation type="journal article" date="2020" name="mSystems">
        <title>Genome- and Community-Level Interaction Insights into Carbon Utilization and Element Cycling Functions of Hydrothermarchaeota in Hydrothermal Sediment.</title>
        <authorList>
            <person name="Zhou Z."/>
            <person name="Liu Y."/>
            <person name="Xu W."/>
            <person name="Pan J."/>
            <person name="Luo Z.H."/>
            <person name="Li M."/>
        </authorList>
    </citation>
    <scope>NUCLEOTIDE SEQUENCE [LARGE SCALE GENOMIC DNA]</scope>
    <source>
        <strain evidence="7">SpSt-655</strain>
    </source>
</reference>
<dbReference type="GO" id="GO:1990904">
    <property type="term" value="C:ribonucleoprotein complex"/>
    <property type="evidence" value="ECO:0007669"/>
    <property type="project" value="UniProtKB-KW"/>
</dbReference>
<dbReference type="HAMAP" id="MF_01328_B">
    <property type="entry name" value="Ribosomal_uL4_B"/>
    <property type="match status" value="1"/>
</dbReference>
<sequence>MKAELLSINGEIKGEIEIPEEIFGCEVNQGLIWEAVTNYLNNQRQGTACTKTRGEVRGGGRKPWPQKHTGRARHGSIRSPIWRKGGIVFGPKPRDYYYSLPKKKKRLALLSALSARYQDKAVLFLENFTLEQPKTKLIYNILKNLKMNGENVLLVVKEMDQNIKLASRNIPNLTLMPANSLNAYEVLVNDKIVFTESGLEGLKELCLTQEK</sequence>
<evidence type="ECO:0000256" key="1">
    <source>
        <dbReference type="ARBA" id="ARBA00010528"/>
    </source>
</evidence>
<dbReference type="GO" id="GO:0019843">
    <property type="term" value="F:rRNA binding"/>
    <property type="evidence" value="ECO:0007669"/>
    <property type="project" value="UniProtKB-UniRule"/>
</dbReference>
<dbReference type="SUPFAM" id="SSF52166">
    <property type="entry name" value="Ribosomal protein L4"/>
    <property type="match status" value="1"/>
</dbReference>
<dbReference type="GO" id="GO:0006412">
    <property type="term" value="P:translation"/>
    <property type="evidence" value="ECO:0007669"/>
    <property type="project" value="UniProtKB-UniRule"/>
</dbReference>